<dbReference type="Proteomes" id="UP000616346">
    <property type="component" value="Unassembled WGS sequence"/>
</dbReference>
<protein>
    <submittedName>
        <fullName evidence="1">Uncharacterized protein</fullName>
    </submittedName>
</protein>
<reference evidence="1 2" key="1">
    <citation type="submission" date="2020-08" db="EMBL/GenBank/DDBJ databases">
        <title>A Genomic Blueprint of the Chicken Gut Microbiome.</title>
        <authorList>
            <person name="Gilroy R."/>
            <person name="Ravi A."/>
            <person name="Getino M."/>
            <person name="Pursley I."/>
            <person name="Horton D.L."/>
            <person name="Alikhan N.-F."/>
            <person name="Baker D."/>
            <person name="Gharbi K."/>
            <person name="Hall N."/>
            <person name="Watson M."/>
            <person name="Adriaenssens E.M."/>
            <person name="Foster-Nyarko E."/>
            <person name="Jarju S."/>
            <person name="Secka A."/>
            <person name="Antonio M."/>
            <person name="Oren A."/>
            <person name="Chaudhuri R."/>
            <person name="La Ragione R.M."/>
            <person name="Hildebrand F."/>
            <person name="Pallen M.J."/>
        </authorList>
    </citation>
    <scope>NUCLEOTIDE SEQUENCE [LARGE SCALE GENOMIC DNA]</scope>
    <source>
        <strain evidence="1 2">Sa1YUN3</strain>
    </source>
</reference>
<dbReference type="Gene3D" id="2.10.10.90">
    <property type="match status" value="1"/>
</dbReference>
<keyword evidence="2" id="KW-1185">Reference proteome</keyword>
<evidence type="ECO:0000313" key="2">
    <source>
        <dbReference type="Proteomes" id="UP000616346"/>
    </source>
</evidence>
<sequence length="207" mass="23398">MKIIADAGCYLTEAAEVAFDKRTFRYMVITDTVEEADGWKQVTSQQKAEMEAQAAIFGSQDITPEYLGKVDTLMAGIAERINDTPMTVEQSLKNKKYYPQRKDIIGKPVNVGFRLNEGETMYEVIQPHTISEEWIPGEVDSLYKVVQEEHKGTEADPIPWKQGMELYDGKYYTDKGLKYLCIRDSGMGLKFDLADLVSGGFVKVINE</sequence>
<name>A0ABR8V9V7_9BACT</name>
<organism evidence="1 2">
    <name type="scientific">Phocaeicola faecium</name>
    <dbReference type="NCBI Taxonomy" id="2762213"/>
    <lineage>
        <taxon>Bacteria</taxon>
        <taxon>Pseudomonadati</taxon>
        <taxon>Bacteroidota</taxon>
        <taxon>Bacteroidia</taxon>
        <taxon>Bacteroidales</taxon>
        <taxon>Bacteroidaceae</taxon>
        <taxon>Phocaeicola</taxon>
    </lineage>
</organism>
<dbReference type="RefSeq" id="WP_191709718.1">
    <property type="nucleotide sequence ID" value="NZ_JACSPQ010000001.1"/>
</dbReference>
<evidence type="ECO:0000313" key="1">
    <source>
        <dbReference type="EMBL" id="MBD8001530.1"/>
    </source>
</evidence>
<gene>
    <name evidence="1" type="ORF">H9626_04760</name>
</gene>
<comment type="caution">
    <text evidence="1">The sequence shown here is derived from an EMBL/GenBank/DDBJ whole genome shotgun (WGS) entry which is preliminary data.</text>
</comment>
<dbReference type="EMBL" id="JACSPQ010000001">
    <property type="protein sequence ID" value="MBD8001530.1"/>
    <property type="molecule type" value="Genomic_DNA"/>
</dbReference>
<proteinExistence type="predicted"/>
<accession>A0ABR8V9V7</accession>